<dbReference type="PANTHER" id="PTHR47160">
    <property type="entry name" value="PUTATIVE-RELATED"/>
    <property type="match status" value="1"/>
</dbReference>
<proteinExistence type="predicted"/>
<protein>
    <submittedName>
        <fullName evidence="3">Uncharacterized protein LOC100373162</fullName>
    </submittedName>
</protein>
<dbReference type="InterPro" id="IPR011009">
    <property type="entry name" value="Kinase-like_dom_sf"/>
</dbReference>
<gene>
    <name evidence="3" type="primary">LOC100373162</name>
</gene>
<dbReference type="PANTHER" id="PTHR47160:SF10">
    <property type="entry name" value="MULE TRANSPOSASE DOMAIN-CONTAINING PROTEIN"/>
    <property type="match status" value="1"/>
</dbReference>
<dbReference type="Proteomes" id="UP000694865">
    <property type="component" value="Unplaced"/>
</dbReference>
<dbReference type="SUPFAM" id="SSF56112">
    <property type="entry name" value="Protein kinase-like (PK-like)"/>
    <property type="match status" value="1"/>
</dbReference>
<reference evidence="3" key="1">
    <citation type="submission" date="2025-08" db="UniProtKB">
        <authorList>
            <consortium name="RefSeq"/>
        </authorList>
    </citation>
    <scope>IDENTIFICATION</scope>
    <source>
        <tissue evidence="3">Testes</tissue>
    </source>
</reference>
<organism evidence="2 3">
    <name type="scientific">Saccoglossus kowalevskii</name>
    <name type="common">Acorn worm</name>
    <dbReference type="NCBI Taxonomy" id="10224"/>
    <lineage>
        <taxon>Eukaryota</taxon>
        <taxon>Metazoa</taxon>
        <taxon>Hemichordata</taxon>
        <taxon>Enteropneusta</taxon>
        <taxon>Harrimaniidae</taxon>
        <taxon>Saccoglossus</taxon>
    </lineage>
</organism>
<name>A0ABM0M377_SACKO</name>
<dbReference type="RefSeq" id="XP_006814468.1">
    <property type="nucleotide sequence ID" value="XM_006814405.1"/>
</dbReference>
<accession>A0ABM0M377</accession>
<dbReference type="GeneID" id="100373162"/>
<feature type="domain" description="MULE transposase" evidence="1">
    <location>
        <begin position="99"/>
        <end position="194"/>
    </location>
</feature>
<dbReference type="Pfam" id="PF10551">
    <property type="entry name" value="MULE"/>
    <property type="match status" value="1"/>
</dbReference>
<dbReference type="InterPro" id="IPR018289">
    <property type="entry name" value="MULE_transposase_dom"/>
</dbReference>
<dbReference type="Gene3D" id="1.10.510.10">
    <property type="entry name" value="Transferase(Phosphotransferase) domain 1"/>
    <property type="match status" value="1"/>
</dbReference>
<evidence type="ECO:0000313" key="2">
    <source>
        <dbReference type="Proteomes" id="UP000694865"/>
    </source>
</evidence>
<evidence type="ECO:0000313" key="3">
    <source>
        <dbReference type="RefSeq" id="XP_006814468.1"/>
    </source>
</evidence>
<evidence type="ECO:0000259" key="1">
    <source>
        <dbReference type="Pfam" id="PF10551"/>
    </source>
</evidence>
<keyword evidence="2" id="KW-1185">Reference proteome</keyword>
<sequence length="340" mass="40077">MAPECLLHKEKAKTASDLWSVDMTLIEFMTEQDAWNIDDDEVEDPLTIILQMMINEVIHFFLCFTDFIHKDVVRRNSGKRHFVFATQQQLDFLARGKRWYIDGTFKLVKAPFTQLVSIHCFMKKDEVTKQIPLCFALMSGKSKSDYKAVMRAVKELLPADILLKEIMADYEEAIWRAARDVFDGVEIKGCSFHWRQAVYRKVQAVGLHQSYMKKDATYKLLRQVLALPYLPEELILDMFEKLREKATTDKLKEVFNYVDRQWIRSSVMPPSTWNCYLQTVRTNNDLEGWHSRLNKRGKKANLPFYLLVSLLHKEATYITIQAKLVSEKKLQRHQKKNIWR</sequence>